<name>A0A7I8VEH6_9ANNE</name>
<dbReference type="PANTHER" id="PTHR15154">
    <property type="entry name" value="HAMARTIN"/>
    <property type="match status" value="1"/>
</dbReference>
<dbReference type="GO" id="GO:0033596">
    <property type="term" value="C:TSC1-TSC2 complex"/>
    <property type="evidence" value="ECO:0007669"/>
    <property type="project" value="TreeGrafter"/>
</dbReference>
<dbReference type="OrthoDB" id="6022054at2759"/>
<dbReference type="InterPro" id="IPR007483">
    <property type="entry name" value="Hamartin"/>
</dbReference>
<evidence type="ECO:0000313" key="4">
    <source>
        <dbReference type="Proteomes" id="UP000549394"/>
    </source>
</evidence>
<gene>
    <name evidence="3" type="ORF">DGYR_LOCUS2632</name>
</gene>
<evidence type="ECO:0000256" key="2">
    <source>
        <dbReference type="SAM" id="MobiDB-lite"/>
    </source>
</evidence>
<feature type="coiled-coil region" evidence="1">
    <location>
        <begin position="20"/>
        <end position="54"/>
    </location>
</feature>
<dbReference type="GO" id="GO:0032007">
    <property type="term" value="P:negative regulation of TOR signaling"/>
    <property type="evidence" value="ECO:0007669"/>
    <property type="project" value="TreeGrafter"/>
</dbReference>
<evidence type="ECO:0000256" key="1">
    <source>
        <dbReference type="SAM" id="Coils"/>
    </source>
</evidence>
<protein>
    <submittedName>
        <fullName evidence="3">DgyrCDS2839</fullName>
    </submittedName>
</protein>
<organism evidence="3 4">
    <name type="scientific">Dimorphilus gyrociliatus</name>
    <dbReference type="NCBI Taxonomy" id="2664684"/>
    <lineage>
        <taxon>Eukaryota</taxon>
        <taxon>Metazoa</taxon>
        <taxon>Spiralia</taxon>
        <taxon>Lophotrochozoa</taxon>
        <taxon>Annelida</taxon>
        <taxon>Polychaeta</taxon>
        <taxon>Polychaeta incertae sedis</taxon>
        <taxon>Dinophilidae</taxon>
        <taxon>Dimorphilus</taxon>
    </lineage>
</organism>
<reference evidence="3 4" key="1">
    <citation type="submission" date="2020-08" db="EMBL/GenBank/DDBJ databases">
        <authorList>
            <person name="Hejnol A."/>
        </authorList>
    </citation>
    <scope>NUCLEOTIDE SEQUENCE [LARGE SCALE GENOMIC DNA]</scope>
</reference>
<dbReference type="GO" id="GO:0008285">
    <property type="term" value="P:negative regulation of cell population proliferation"/>
    <property type="evidence" value="ECO:0007669"/>
    <property type="project" value="TreeGrafter"/>
</dbReference>
<evidence type="ECO:0000313" key="3">
    <source>
        <dbReference type="EMBL" id="CAD5113678.1"/>
    </source>
</evidence>
<keyword evidence="1" id="KW-0175">Coiled coil</keyword>
<feature type="region of interest" description="Disordered" evidence="2">
    <location>
        <begin position="249"/>
        <end position="279"/>
    </location>
</feature>
<sequence>MLEEQGFTKKQQSNWWEDEIRRLAACLKESESENQRLKNEKEKLTLEIDLQSRNFLVAIDNLKLEKMDLMGRLHEEIDKVKNLLSEMDTMKSDMFKCEQEFQQSRVKADQSEILEKRVTKLQKELLLMGELQQQYKSRLAELKERNAALHEAKIQLDSLSQHEEALKAQLNQKTRESEVNRATIEDLTSRLNDKELHLREIKADFEQLQHKSDRDIEALKSHLSTRYNIESTLNAEIIYLKAELDKKTQERGAASSARNKVIASGESSNSPSYENVEKGVDIASETIGVISSGDED</sequence>
<dbReference type="Proteomes" id="UP000549394">
    <property type="component" value="Unassembled WGS sequence"/>
</dbReference>
<dbReference type="AlphaFoldDB" id="A0A7I8VEH6"/>
<accession>A0A7I8VEH6</accession>
<keyword evidence="4" id="KW-1185">Reference proteome</keyword>
<comment type="caution">
    <text evidence="3">The sequence shown here is derived from an EMBL/GenBank/DDBJ whole genome shotgun (WGS) entry which is preliminary data.</text>
</comment>
<dbReference type="PANTHER" id="PTHR15154:SF2">
    <property type="entry name" value="HAMARTIN"/>
    <property type="match status" value="1"/>
</dbReference>
<dbReference type="EMBL" id="CAJFCJ010000004">
    <property type="protein sequence ID" value="CAD5113678.1"/>
    <property type="molecule type" value="Genomic_DNA"/>
</dbReference>
<feature type="coiled-coil region" evidence="1">
    <location>
        <begin position="132"/>
        <end position="211"/>
    </location>
</feature>
<proteinExistence type="predicted"/>
<dbReference type="GO" id="GO:0051726">
    <property type="term" value="P:regulation of cell cycle"/>
    <property type="evidence" value="ECO:0007669"/>
    <property type="project" value="TreeGrafter"/>
</dbReference>